<name>F0Z7N6_DICPU</name>
<evidence type="ECO:0000313" key="2">
    <source>
        <dbReference type="EMBL" id="EGC40096.1"/>
    </source>
</evidence>
<reference evidence="3" key="1">
    <citation type="journal article" date="2011" name="Genome Biol.">
        <title>Comparative genomics of the social amoebae Dictyostelium discoideum and Dictyostelium purpureum.</title>
        <authorList>
            <consortium name="US DOE Joint Genome Institute (JGI-PGF)"/>
            <person name="Sucgang R."/>
            <person name="Kuo A."/>
            <person name="Tian X."/>
            <person name="Salerno W."/>
            <person name="Parikh A."/>
            <person name="Feasley C.L."/>
            <person name="Dalin E."/>
            <person name="Tu H."/>
            <person name="Huang E."/>
            <person name="Barry K."/>
            <person name="Lindquist E."/>
            <person name="Shapiro H."/>
            <person name="Bruce D."/>
            <person name="Schmutz J."/>
            <person name="Salamov A."/>
            <person name="Fey P."/>
            <person name="Gaudet P."/>
            <person name="Anjard C."/>
            <person name="Babu M.M."/>
            <person name="Basu S."/>
            <person name="Bushmanova Y."/>
            <person name="van der Wel H."/>
            <person name="Katoh-Kurasawa M."/>
            <person name="Dinh C."/>
            <person name="Coutinho P.M."/>
            <person name="Saito T."/>
            <person name="Elias M."/>
            <person name="Schaap P."/>
            <person name="Kay R.R."/>
            <person name="Henrissat B."/>
            <person name="Eichinger L."/>
            <person name="Rivero F."/>
            <person name="Putnam N.H."/>
            <person name="West C.M."/>
            <person name="Loomis W.F."/>
            <person name="Chisholm R.L."/>
            <person name="Shaulsky G."/>
            <person name="Strassmann J.E."/>
            <person name="Queller D.C."/>
            <person name="Kuspa A."/>
            <person name="Grigoriev I.V."/>
        </authorList>
    </citation>
    <scope>NUCLEOTIDE SEQUENCE [LARGE SCALE GENOMIC DNA]</scope>
    <source>
        <strain evidence="3">QSDP1</strain>
    </source>
</reference>
<feature type="region of interest" description="Disordered" evidence="1">
    <location>
        <begin position="59"/>
        <end position="135"/>
    </location>
</feature>
<keyword evidence="3" id="KW-1185">Reference proteome</keyword>
<dbReference type="KEGG" id="dpp:DICPUDRAFT_91104"/>
<proteinExistence type="predicted"/>
<evidence type="ECO:0000256" key="1">
    <source>
        <dbReference type="SAM" id="MobiDB-lite"/>
    </source>
</evidence>
<dbReference type="VEuPathDB" id="AmoebaDB:DICPUDRAFT_91104"/>
<evidence type="ECO:0000313" key="3">
    <source>
        <dbReference type="Proteomes" id="UP000001064"/>
    </source>
</evidence>
<dbReference type="AlphaFoldDB" id="F0Z7N6"/>
<feature type="compositionally biased region" description="Low complexity" evidence="1">
    <location>
        <begin position="63"/>
        <end position="86"/>
    </location>
</feature>
<sequence length="135" mass="15088">MVLLIRKKVKAKKIMKINSSMNTTIQSNNNNNIDAFFNNENENNSNFDENFTQQIDIGLLDFPSTPSSTPKKSMTTTTNNSKTPSKQNPKTPKSILKTPLHKMTPSKCSKDSCTKLDNHNNKTPKSSSSSSIKKH</sequence>
<dbReference type="RefSeq" id="XP_003283445.1">
    <property type="nucleotide sequence ID" value="XM_003283397.1"/>
</dbReference>
<organism evidence="2 3">
    <name type="scientific">Dictyostelium purpureum</name>
    <name type="common">Slime mold</name>
    <dbReference type="NCBI Taxonomy" id="5786"/>
    <lineage>
        <taxon>Eukaryota</taxon>
        <taxon>Amoebozoa</taxon>
        <taxon>Evosea</taxon>
        <taxon>Eumycetozoa</taxon>
        <taxon>Dictyostelia</taxon>
        <taxon>Dictyosteliales</taxon>
        <taxon>Dictyosteliaceae</taxon>
        <taxon>Dictyostelium</taxon>
    </lineage>
</organism>
<dbReference type="EMBL" id="GL870947">
    <property type="protein sequence ID" value="EGC40096.1"/>
    <property type="molecule type" value="Genomic_DNA"/>
</dbReference>
<accession>F0Z7N6</accession>
<dbReference type="Proteomes" id="UP000001064">
    <property type="component" value="Unassembled WGS sequence"/>
</dbReference>
<feature type="compositionally biased region" description="Basic and acidic residues" evidence="1">
    <location>
        <begin position="108"/>
        <end position="120"/>
    </location>
</feature>
<dbReference type="InParanoid" id="F0Z7N6"/>
<feature type="compositionally biased region" description="Low complexity" evidence="1">
    <location>
        <begin position="126"/>
        <end position="135"/>
    </location>
</feature>
<gene>
    <name evidence="2" type="ORF">DICPUDRAFT_91104</name>
</gene>
<dbReference type="GeneID" id="10509350"/>
<protein>
    <submittedName>
        <fullName evidence="2">Expressed protein</fullName>
    </submittedName>
</protein>
<feature type="non-terminal residue" evidence="2">
    <location>
        <position position="135"/>
    </location>
</feature>